<dbReference type="EMBL" id="JBHUKU010000008">
    <property type="protein sequence ID" value="MFD2460418.1"/>
    <property type="molecule type" value="Genomic_DNA"/>
</dbReference>
<feature type="compositionally biased region" description="Basic and acidic residues" evidence="1">
    <location>
        <begin position="8"/>
        <end position="28"/>
    </location>
</feature>
<name>A0ABW5GHU9_9PSEU</name>
<feature type="region of interest" description="Disordered" evidence="1">
    <location>
        <begin position="268"/>
        <end position="364"/>
    </location>
</feature>
<accession>A0ABW5GHU9</accession>
<dbReference type="InterPro" id="IPR043725">
    <property type="entry name" value="DUF5667"/>
</dbReference>
<feature type="compositionally biased region" description="Pro residues" evidence="1">
    <location>
        <begin position="321"/>
        <end position="364"/>
    </location>
</feature>
<keyword evidence="2" id="KW-0472">Membrane</keyword>
<evidence type="ECO:0000256" key="2">
    <source>
        <dbReference type="SAM" id="Phobius"/>
    </source>
</evidence>
<gene>
    <name evidence="4" type="ORF">ACFSYJ_17550</name>
</gene>
<feature type="region of interest" description="Disordered" evidence="1">
    <location>
        <begin position="1"/>
        <end position="28"/>
    </location>
</feature>
<evidence type="ECO:0000313" key="4">
    <source>
        <dbReference type="EMBL" id="MFD2460418.1"/>
    </source>
</evidence>
<dbReference type="RefSeq" id="WP_345397687.1">
    <property type="nucleotide sequence ID" value="NZ_BAABHG010000009.1"/>
</dbReference>
<feature type="compositionally biased region" description="Low complexity" evidence="1">
    <location>
        <begin position="301"/>
        <end position="320"/>
    </location>
</feature>
<reference evidence="5" key="1">
    <citation type="journal article" date="2019" name="Int. J. Syst. Evol. Microbiol.">
        <title>The Global Catalogue of Microorganisms (GCM) 10K type strain sequencing project: providing services to taxonomists for standard genome sequencing and annotation.</title>
        <authorList>
            <consortium name="The Broad Institute Genomics Platform"/>
            <consortium name="The Broad Institute Genome Sequencing Center for Infectious Disease"/>
            <person name="Wu L."/>
            <person name="Ma J."/>
        </authorList>
    </citation>
    <scope>NUCLEOTIDE SEQUENCE [LARGE SCALE GENOMIC DNA]</scope>
    <source>
        <strain evidence="5">CGMCC 4.7643</strain>
    </source>
</reference>
<sequence>MGVPGWQSRERAERERFARALEPSPERRGDEFADELAVVGALRALGGTGSPDLRTRQRIHAEIAGRLAAAEDAPSRRRVRVANLAAAAAATFLTLAGLGLVLSKDALPGDTLYGVKRAGESASLGLAFGERAKAEKHLEFAGHRVTELGELTPATRAEVYRRTLGDFGSEVRAGVAGITTVAIGGAGQQQLTELRTWALEQSALLATQETKAPADTLTAFTEARGLLDRVRQRSADLVSRLGCYRITTGSADELGALPARGECAALPAPSTGGGLAPPPVEPVTPPATGETTPPPAQLVVSPGSEPAATAPSSPAPTHSTTPPPVYAPPIPTPSQPRLPTPTSPPPPRLSLPPLLPGLPPIIVP</sequence>
<organism evidence="4 5">
    <name type="scientific">Amycolatopsis samaneae</name>
    <dbReference type="NCBI Taxonomy" id="664691"/>
    <lineage>
        <taxon>Bacteria</taxon>
        <taxon>Bacillati</taxon>
        <taxon>Actinomycetota</taxon>
        <taxon>Actinomycetes</taxon>
        <taxon>Pseudonocardiales</taxon>
        <taxon>Pseudonocardiaceae</taxon>
        <taxon>Amycolatopsis</taxon>
    </lineage>
</organism>
<feature type="transmembrane region" description="Helical" evidence="2">
    <location>
        <begin position="81"/>
        <end position="102"/>
    </location>
</feature>
<evidence type="ECO:0000256" key="1">
    <source>
        <dbReference type="SAM" id="MobiDB-lite"/>
    </source>
</evidence>
<evidence type="ECO:0000313" key="5">
    <source>
        <dbReference type="Proteomes" id="UP001597419"/>
    </source>
</evidence>
<protein>
    <submittedName>
        <fullName evidence="4">DUF5667 domain-containing protein</fullName>
    </submittedName>
</protein>
<proteinExistence type="predicted"/>
<dbReference type="Proteomes" id="UP001597419">
    <property type="component" value="Unassembled WGS sequence"/>
</dbReference>
<keyword evidence="2" id="KW-0812">Transmembrane</keyword>
<evidence type="ECO:0000259" key="3">
    <source>
        <dbReference type="Pfam" id="PF18915"/>
    </source>
</evidence>
<keyword evidence="5" id="KW-1185">Reference proteome</keyword>
<dbReference type="Pfam" id="PF18915">
    <property type="entry name" value="DUF5667"/>
    <property type="match status" value="1"/>
</dbReference>
<feature type="domain" description="DUF5667" evidence="3">
    <location>
        <begin position="106"/>
        <end position="189"/>
    </location>
</feature>
<keyword evidence="2" id="KW-1133">Transmembrane helix</keyword>
<comment type="caution">
    <text evidence="4">The sequence shown here is derived from an EMBL/GenBank/DDBJ whole genome shotgun (WGS) entry which is preliminary data.</text>
</comment>
<feature type="compositionally biased region" description="Pro residues" evidence="1">
    <location>
        <begin position="276"/>
        <end position="285"/>
    </location>
</feature>